<evidence type="ECO:0000313" key="2">
    <source>
        <dbReference type="Proteomes" id="UP001311232"/>
    </source>
</evidence>
<protein>
    <submittedName>
        <fullName evidence="1">Uncharacterized protein</fullName>
    </submittedName>
</protein>
<sequence>WRTGWSRKCCQNSDRKIISTTASNLRAEAFSGCLDPDSHPSFLMAFYTLGCSCIGMEYQDESDEEPHDQVLNT</sequence>
<evidence type="ECO:0000313" key="1">
    <source>
        <dbReference type="EMBL" id="KAK5621995.1"/>
    </source>
</evidence>
<accession>A0AAV9SL34</accession>
<gene>
    <name evidence="1" type="ORF">CRENBAI_012996</name>
</gene>
<dbReference type="Proteomes" id="UP001311232">
    <property type="component" value="Unassembled WGS sequence"/>
</dbReference>
<name>A0AAV9SL34_9TELE</name>
<proteinExistence type="predicted"/>
<comment type="caution">
    <text evidence="1">The sequence shown here is derived from an EMBL/GenBank/DDBJ whole genome shotgun (WGS) entry which is preliminary data.</text>
</comment>
<feature type="non-terminal residue" evidence="1">
    <location>
        <position position="1"/>
    </location>
</feature>
<organism evidence="1 2">
    <name type="scientific">Crenichthys baileyi</name>
    <name type="common">White River springfish</name>
    <dbReference type="NCBI Taxonomy" id="28760"/>
    <lineage>
        <taxon>Eukaryota</taxon>
        <taxon>Metazoa</taxon>
        <taxon>Chordata</taxon>
        <taxon>Craniata</taxon>
        <taxon>Vertebrata</taxon>
        <taxon>Euteleostomi</taxon>
        <taxon>Actinopterygii</taxon>
        <taxon>Neopterygii</taxon>
        <taxon>Teleostei</taxon>
        <taxon>Neoteleostei</taxon>
        <taxon>Acanthomorphata</taxon>
        <taxon>Ovalentaria</taxon>
        <taxon>Atherinomorphae</taxon>
        <taxon>Cyprinodontiformes</taxon>
        <taxon>Goodeidae</taxon>
        <taxon>Crenichthys</taxon>
    </lineage>
</organism>
<keyword evidence="2" id="KW-1185">Reference proteome</keyword>
<reference evidence="1 2" key="1">
    <citation type="submission" date="2021-06" db="EMBL/GenBank/DDBJ databases">
        <authorList>
            <person name="Palmer J.M."/>
        </authorList>
    </citation>
    <scope>NUCLEOTIDE SEQUENCE [LARGE SCALE GENOMIC DNA]</scope>
    <source>
        <strain evidence="1 2">MEX-2019</strain>
        <tissue evidence="1">Muscle</tissue>
    </source>
</reference>
<dbReference type="AlphaFoldDB" id="A0AAV9SL34"/>
<dbReference type="EMBL" id="JAHHUM010000251">
    <property type="protein sequence ID" value="KAK5621995.1"/>
    <property type="molecule type" value="Genomic_DNA"/>
</dbReference>